<feature type="region of interest" description="Disordered" evidence="1">
    <location>
        <begin position="198"/>
        <end position="240"/>
    </location>
</feature>
<feature type="compositionally biased region" description="Acidic residues" evidence="1">
    <location>
        <begin position="218"/>
        <end position="227"/>
    </location>
</feature>
<sequence>EEEAEPLQAIDSQGNPIEKEQEEEIRFLLEGIDFEELGGNEIEGDGRKDCEGQGVEGVEFEGDGRQDCEGQGIEGQGMDRDEVERSDCEGQGVEVGVEIPIQQEDSNKTDNVTENVTENVTDKGKRKLYERFLNESSSEFDDSSDEDYVQSGEESDSETPSLVLEDIECDSDDDIFLLKDPSKKDLIKKLKKVLKDKKNRQEQKKTRETESEKHEWASEDETEDDLVSLEGSEGSETEKHPVFKKSASMKNLNLVVGMKFENAAQFRGVLRDWCIRNGVDLEFIRNEAARVTAKCKSCEWRIHASPIQGGPTFQIKTIKGEHTCARTYDNKLANASYIAKRIENAIRDHPTIPVQQLKKQNSLKMQCGCE</sequence>
<evidence type="ECO:0000256" key="1">
    <source>
        <dbReference type="SAM" id="MobiDB-lite"/>
    </source>
</evidence>
<dbReference type="EMBL" id="JACGWJ010000031">
    <property type="protein sequence ID" value="KAL0299212.1"/>
    <property type="molecule type" value="Genomic_DNA"/>
</dbReference>
<accession>A0AAW2JYY5</accession>
<feature type="region of interest" description="Disordered" evidence="1">
    <location>
        <begin position="133"/>
        <end position="163"/>
    </location>
</feature>
<feature type="region of interest" description="Disordered" evidence="1">
    <location>
        <begin position="1"/>
        <end position="20"/>
    </location>
</feature>
<feature type="compositionally biased region" description="Polar residues" evidence="1">
    <location>
        <begin position="109"/>
        <end position="119"/>
    </location>
</feature>
<dbReference type="PANTHER" id="PTHR31973:SF187">
    <property type="entry name" value="MUTATOR TRANSPOSASE MUDRA PROTEIN"/>
    <property type="match status" value="1"/>
</dbReference>
<reference evidence="3" key="1">
    <citation type="submission" date="2020-06" db="EMBL/GenBank/DDBJ databases">
        <authorList>
            <person name="Li T."/>
            <person name="Hu X."/>
            <person name="Zhang T."/>
            <person name="Song X."/>
            <person name="Zhang H."/>
            <person name="Dai N."/>
            <person name="Sheng W."/>
            <person name="Hou X."/>
            <person name="Wei L."/>
        </authorList>
    </citation>
    <scope>NUCLEOTIDE SEQUENCE</scope>
    <source>
        <strain evidence="3">G02</strain>
        <tissue evidence="3">Leaf</tissue>
    </source>
</reference>
<name>A0AAW2JYY5_SESRA</name>
<dbReference type="AlphaFoldDB" id="A0AAW2JYY5"/>
<dbReference type="PANTHER" id="PTHR31973">
    <property type="entry name" value="POLYPROTEIN, PUTATIVE-RELATED"/>
    <property type="match status" value="1"/>
</dbReference>
<proteinExistence type="predicted"/>
<evidence type="ECO:0000259" key="2">
    <source>
        <dbReference type="Pfam" id="PF03108"/>
    </source>
</evidence>
<feature type="compositionally biased region" description="Acidic residues" evidence="1">
    <location>
        <begin position="138"/>
        <end position="157"/>
    </location>
</feature>
<feature type="region of interest" description="Disordered" evidence="1">
    <location>
        <begin position="97"/>
        <end position="120"/>
    </location>
</feature>
<feature type="non-terminal residue" evidence="3">
    <location>
        <position position="1"/>
    </location>
</feature>
<comment type="caution">
    <text evidence="3">The sequence shown here is derived from an EMBL/GenBank/DDBJ whole genome shotgun (WGS) entry which is preliminary data.</text>
</comment>
<dbReference type="Pfam" id="PF03108">
    <property type="entry name" value="DBD_Tnp_Mut"/>
    <property type="match status" value="1"/>
</dbReference>
<feature type="region of interest" description="Disordered" evidence="1">
    <location>
        <begin position="38"/>
        <end position="83"/>
    </location>
</feature>
<organism evidence="3">
    <name type="scientific">Sesamum radiatum</name>
    <name type="common">Black benniseed</name>
    <dbReference type="NCBI Taxonomy" id="300843"/>
    <lineage>
        <taxon>Eukaryota</taxon>
        <taxon>Viridiplantae</taxon>
        <taxon>Streptophyta</taxon>
        <taxon>Embryophyta</taxon>
        <taxon>Tracheophyta</taxon>
        <taxon>Spermatophyta</taxon>
        <taxon>Magnoliopsida</taxon>
        <taxon>eudicotyledons</taxon>
        <taxon>Gunneridae</taxon>
        <taxon>Pentapetalae</taxon>
        <taxon>asterids</taxon>
        <taxon>lamiids</taxon>
        <taxon>Lamiales</taxon>
        <taxon>Pedaliaceae</taxon>
        <taxon>Sesamum</taxon>
    </lineage>
</organism>
<dbReference type="InterPro" id="IPR004332">
    <property type="entry name" value="Transposase_MuDR"/>
</dbReference>
<gene>
    <name evidence="3" type="ORF">Sradi_6581000</name>
</gene>
<reference evidence="3" key="2">
    <citation type="journal article" date="2024" name="Plant">
        <title>Genomic evolution and insights into agronomic trait innovations of Sesamum species.</title>
        <authorList>
            <person name="Miao H."/>
            <person name="Wang L."/>
            <person name="Qu L."/>
            <person name="Liu H."/>
            <person name="Sun Y."/>
            <person name="Le M."/>
            <person name="Wang Q."/>
            <person name="Wei S."/>
            <person name="Zheng Y."/>
            <person name="Lin W."/>
            <person name="Duan Y."/>
            <person name="Cao H."/>
            <person name="Xiong S."/>
            <person name="Wang X."/>
            <person name="Wei L."/>
            <person name="Li C."/>
            <person name="Ma Q."/>
            <person name="Ju M."/>
            <person name="Zhao R."/>
            <person name="Li G."/>
            <person name="Mu C."/>
            <person name="Tian Q."/>
            <person name="Mei H."/>
            <person name="Zhang T."/>
            <person name="Gao T."/>
            <person name="Zhang H."/>
        </authorList>
    </citation>
    <scope>NUCLEOTIDE SEQUENCE</scope>
    <source>
        <strain evidence="3">G02</strain>
    </source>
</reference>
<feature type="domain" description="Transposase MuDR plant" evidence="2">
    <location>
        <begin position="252"/>
        <end position="315"/>
    </location>
</feature>
<feature type="compositionally biased region" description="Basic and acidic residues" evidence="1">
    <location>
        <begin position="199"/>
        <end position="217"/>
    </location>
</feature>
<evidence type="ECO:0000313" key="3">
    <source>
        <dbReference type="EMBL" id="KAL0299212.1"/>
    </source>
</evidence>
<protein>
    <recommendedName>
        <fullName evidence="2">Transposase MuDR plant domain-containing protein</fullName>
    </recommendedName>
</protein>